<dbReference type="RefSeq" id="XP_001585175.1">
    <property type="nucleotide sequence ID" value="XM_001585125.1"/>
</dbReference>
<accession>A7F813</accession>
<dbReference type="EMBL" id="CH476647">
    <property type="protein sequence ID" value="EDN98884.1"/>
    <property type="molecule type" value="Genomic_DNA"/>
</dbReference>
<organism evidence="2 3">
    <name type="scientific">Sclerotinia sclerotiorum (strain ATCC 18683 / 1980 / Ss-1)</name>
    <name type="common">White mold</name>
    <name type="synonym">Whetzelinia sclerotiorum</name>
    <dbReference type="NCBI Taxonomy" id="665079"/>
    <lineage>
        <taxon>Eukaryota</taxon>
        <taxon>Fungi</taxon>
        <taxon>Dikarya</taxon>
        <taxon>Ascomycota</taxon>
        <taxon>Pezizomycotina</taxon>
        <taxon>Leotiomycetes</taxon>
        <taxon>Helotiales</taxon>
        <taxon>Sclerotiniaceae</taxon>
        <taxon>Sclerotinia</taxon>
    </lineage>
</organism>
<feature type="compositionally biased region" description="Low complexity" evidence="1">
    <location>
        <begin position="22"/>
        <end position="65"/>
    </location>
</feature>
<feature type="region of interest" description="Disordered" evidence="1">
    <location>
        <begin position="1"/>
        <end position="65"/>
    </location>
</feature>
<dbReference type="KEGG" id="ssl:SS1G_13743"/>
<name>A7F813_SCLS1</name>
<feature type="compositionally biased region" description="Basic residues" evidence="1">
    <location>
        <begin position="12"/>
        <end position="21"/>
    </location>
</feature>
<feature type="region of interest" description="Disordered" evidence="1">
    <location>
        <begin position="79"/>
        <end position="109"/>
    </location>
</feature>
<protein>
    <submittedName>
        <fullName evidence="2">Uncharacterized protein</fullName>
    </submittedName>
</protein>
<evidence type="ECO:0000313" key="2">
    <source>
        <dbReference type="EMBL" id="EDN98884.1"/>
    </source>
</evidence>
<dbReference type="InParanoid" id="A7F813"/>
<dbReference type="GeneID" id="5481305"/>
<evidence type="ECO:0000313" key="3">
    <source>
        <dbReference type="Proteomes" id="UP000001312"/>
    </source>
</evidence>
<dbReference type="AlphaFoldDB" id="A7F813"/>
<evidence type="ECO:0000256" key="1">
    <source>
        <dbReference type="SAM" id="MobiDB-lite"/>
    </source>
</evidence>
<feature type="compositionally biased region" description="Polar residues" evidence="1">
    <location>
        <begin position="1"/>
        <end position="11"/>
    </location>
</feature>
<sequence length="143" mass="15531">MSSPSSSSNVQKFKKLFKRKNPTSTTTTTTTIPTPASSPKTRITSSSTFTSISSTRSSSSSFSNTSAYFSATSSYASDAVDSRNRMDGLGVRSNSSSSISSLETRKTEEFWGERREVGKGKRKGIRGREELNGNQIGDDLVCW</sequence>
<reference evidence="3" key="1">
    <citation type="journal article" date="2011" name="PLoS Genet.">
        <title>Genomic analysis of the necrotrophic fungal pathogens Sclerotinia sclerotiorum and Botrytis cinerea.</title>
        <authorList>
            <person name="Amselem J."/>
            <person name="Cuomo C.A."/>
            <person name="van Kan J.A."/>
            <person name="Viaud M."/>
            <person name="Benito E.P."/>
            <person name="Couloux A."/>
            <person name="Coutinho P.M."/>
            <person name="de Vries R.P."/>
            <person name="Dyer P.S."/>
            <person name="Fillinger S."/>
            <person name="Fournier E."/>
            <person name="Gout L."/>
            <person name="Hahn M."/>
            <person name="Kohn L."/>
            <person name="Lapalu N."/>
            <person name="Plummer K.M."/>
            <person name="Pradier J.M."/>
            <person name="Quevillon E."/>
            <person name="Sharon A."/>
            <person name="Simon A."/>
            <person name="ten Have A."/>
            <person name="Tudzynski B."/>
            <person name="Tudzynski P."/>
            <person name="Wincker P."/>
            <person name="Andrew M."/>
            <person name="Anthouard V."/>
            <person name="Beever R.E."/>
            <person name="Beffa R."/>
            <person name="Benoit I."/>
            <person name="Bouzid O."/>
            <person name="Brault B."/>
            <person name="Chen Z."/>
            <person name="Choquer M."/>
            <person name="Collemare J."/>
            <person name="Cotton P."/>
            <person name="Danchin E.G."/>
            <person name="Da Silva C."/>
            <person name="Gautier A."/>
            <person name="Giraud C."/>
            <person name="Giraud T."/>
            <person name="Gonzalez C."/>
            <person name="Grossetete S."/>
            <person name="Guldener U."/>
            <person name="Henrissat B."/>
            <person name="Howlett B.J."/>
            <person name="Kodira C."/>
            <person name="Kretschmer M."/>
            <person name="Lappartient A."/>
            <person name="Leroch M."/>
            <person name="Levis C."/>
            <person name="Mauceli E."/>
            <person name="Neuveglise C."/>
            <person name="Oeser B."/>
            <person name="Pearson M."/>
            <person name="Poulain J."/>
            <person name="Poussereau N."/>
            <person name="Quesneville H."/>
            <person name="Rascle C."/>
            <person name="Schumacher J."/>
            <person name="Segurens B."/>
            <person name="Sexton A."/>
            <person name="Silva E."/>
            <person name="Sirven C."/>
            <person name="Soanes D.M."/>
            <person name="Talbot N.J."/>
            <person name="Templeton M."/>
            <person name="Yandava C."/>
            <person name="Yarden O."/>
            <person name="Zeng Q."/>
            <person name="Rollins J.A."/>
            <person name="Lebrun M.H."/>
            <person name="Dickman M."/>
        </authorList>
    </citation>
    <scope>NUCLEOTIDE SEQUENCE [LARGE SCALE GENOMIC DNA]</scope>
    <source>
        <strain evidence="3">ATCC 18683 / 1980 / Ss-1</strain>
    </source>
</reference>
<gene>
    <name evidence="2" type="ORF">SS1G_13743</name>
</gene>
<keyword evidence="3" id="KW-1185">Reference proteome</keyword>
<dbReference type="HOGENOM" id="CLU_1807387_0_0_1"/>
<dbReference type="Proteomes" id="UP000001312">
    <property type="component" value="Unassembled WGS sequence"/>
</dbReference>
<proteinExistence type="predicted"/>